<comment type="caution">
    <text evidence="1">The sequence shown here is derived from an EMBL/GenBank/DDBJ whole genome shotgun (WGS) entry which is preliminary data.</text>
</comment>
<gene>
    <name evidence="1" type="ORF">FHS00_001450</name>
</gene>
<dbReference type="RefSeq" id="WP_183471323.1">
    <property type="nucleotide sequence ID" value="NZ_JACIBX010000004.1"/>
</dbReference>
<sequence length="282" mass="32306">MKYSADKNLFFVQVPKCAGLSIYRGLDPIADFPWAAFARDNGLSEAEMRARVTPFGYPHDRLGEIHQAHIPLPILARDFPRCFALLARSTSFAVLRDPRSRFVSALRQHLREFDGIGALSITDDMLRAAAIRVRDWLAHREVFADLRYIHFTRQSDYVMLDGRQVVDRLFAIEDLPRLEAWLHDSYGAPRFLAAPTNQSRQPKRWFRHAQPVVRALSRNVLPQPQRAALRPLWLRSGLYETASQGYDRLAFDAETEAFIAERYAQDARLHAAARRHPLSSAA</sequence>
<name>A0ABR6HMU4_9RHOB</name>
<evidence type="ECO:0008006" key="3">
    <source>
        <dbReference type="Google" id="ProtNLM"/>
    </source>
</evidence>
<evidence type="ECO:0000313" key="1">
    <source>
        <dbReference type="EMBL" id="MBB3711874.1"/>
    </source>
</evidence>
<dbReference type="EMBL" id="JACIBX010000004">
    <property type="protein sequence ID" value="MBB3711874.1"/>
    <property type="molecule type" value="Genomic_DNA"/>
</dbReference>
<reference evidence="1 2" key="1">
    <citation type="submission" date="2020-08" db="EMBL/GenBank/DDBJ databases">
        <title>Genomic Encyclopedia of Type Strains, Phase III (KMG-III): the genomes of soil and plant-associated and newly described type strains.</title>
        <authorList>
            <person name="Whitman W."/>
        </authorList>
    </citation>
    <scope>NUCLEOTIDE SEQUENCE [LARGE SCALE GENOMIC DNA]</scope>
    <source>
        <strain evidence="1 2">CECT 8572</strain>
    </source>
</reference>
<keyword evidence="2" id="KW-1185">Reference proteome</keyword>
<proteinExistence type="predicted"/>
<evidence type="ECO:0000313" key="2">
    <source>
        <dbReference type="Proteomes" id="UP000576152"/>
    </source>
</evidence>
<protein>
    <recommendedName>
        <fullName evidence="3">Sulfotransferase family protein</fullName>
    </recommendedName>
</protein>
<accession>A0ABR6HMU4</accession>
<organism evidence="1 2">
    <name type="scientific">Limimaricola variabilis</name>
    <dbReference type="NCBI Taxonomy" id="1492771"/>
    <lineage>
        <taxon>Bacteria</taxon>
        <taxon>Pseudomonadati</taxon>
        <taxon>Pseudomonadota</taxon>
        <taxon>Alphaproteobacteria</taxon>
        <taxon>Rhodobacterales</taxon>
        <taxon>Paracoccaceae</taxon>
        <taxon>Limimaricola</taxon>
    </lineage>
</organism>
<dbReference type="Proteomes" id="UP000576152">
    <property type="component" value="Unassembled WGS sequence"/>
</dbReference>